<evidence type="ECO:0000313" key="1">
    <source>
        <dbReference type="EMBL" id="KZT55110.1"/>
    </source>
</evidence>
<dbReference type="PANTHER" id="PTHR42791">
    <property type="entry name" value="GNAT FAMILY ACETYLTRANSFERASE"/>
    <property type="match status" value="1"/>
</dbReference>
<accession>A0A165ELL6</accession>
<organism evidence="1 2">
    <name type="scientific">Calocera cornea HHB12733</name>
    <dbReference type="NCBI Taxonomy" id="1353952"/>
    <lineage>
        <taxon>Eukaryota</taxon>
        <taxon>Fungi</taxon>
        <taxon>Dikarya</taxon>
        <taxon>Basidiomycota</taxon>
        <taxon>Agaricomycotina</taxon>
        <taxon>Dacrymycetes</taxon>
        <taxon>Dacrymycetales</taxon>
        <taxon>Dacrymycetaceae</taxon>
        <taxon>Calocera</taxon>
    </lineage>
</organism>
<dbReference type="Proteomes" id="UP000076842">
    <property type="component" value="Unassembled WGS sequence"/>
</dbReference>
<dbReference type="InterPro" id="IPR016181">
    <property type="entry name" value="Acyl_CoA_acyltransferase"/>
</dbReference>
<keyword evidence="2" id="KW-1185">Reference proteome</keyword>
<proteinExistence type="predicted"/>
<feature type="non-terminal residue" evidence="1">
    <location>
        <position position="1"/>
    </location>
</feature>
<protein>
    <submittedName>
        <fullName evidence="1">Uncharacterized protein</fullName>
    </submittedName>
</protein>
<dbReference type="OrthoDB" id="2744543at2759"/>
<dbReference type="EMBL" id="KV424001">
    <property type="protein sequence ID" value="KZT55110.1"/>
    <property type="molecule type" value="Genomic_DNA"/>
</dbReference>
<dbReference type="InParanoid" id="A0A165ELL6"/>
<reference evidence="1 2" key="1">
    <citation type="journal article" date="2016" name="Mol. Biol. Evol.">
        <title>Comparative Genomics of Early-Diverging Mushroom-Forming Fungi Provides Insights into the Origins of Lignocellulose Decay Capabilities.</title>
        <authorList>
            <person name="Nagy L.G."/>
            <person name="Riley R."/>
            <person name="Tritt A."/>
            <person name="Adam C."/>
            <person name="Daum C."/>
            <person name="Floudas D."/>
            <person name="Sun H."/>
            <person name="Yadav J.S."/>
            <person name="Pangilinan J."/>
            <person name="Larsson K.H."/>
            <person name="Matsuura K."/>
            <person name="Barry K."/>
            <person name="Labutti K."/>
            <person name="Kuo R."/>
            <person name="Ohm R.A."/>
            <person name="Bhattacharya S.S."/>
            <person name="Shirouzu T."/>
            <person name="Yoshinaga Y."/>
            <person name="Martin F.M."/>
            <person name="Grigoriev I.V."/>
            <person name="Hibbett D.S."/>
        </authorList>
    </citation>
    <scope>NUCLEOTIDE SEQUENCE [LARGE SCALE GENOMIC DNA]</scope>
    <source>
        <strain evidence="1 2">HHB12733</strain>
    </source>
</reference>
<gene>
    <name evidence="1" type="ORF">CALCODRAFT_499058</name>
</gene>
<dbReference type="InterPro" id="IPR052523">
    <property type="entry name" value="Trichothecene_AcTrans"/>
</dbReference>
<dbReference type="AlphaFoldDB" id="A0A165ELL6"/>
<dbReference type="PANTHER" id="PTHR42791:SF1">
    <property type="entry name" value="N-ACETYLTRANSFERASE DOMAIN-CONTAINING PROTEIN"/>
    <property type="match status" value="1"/>
</dbReference>
<sequence length="268" mass="30020">SESEAVLRIIRLAFDNADILNVILSGDISARRVDTLHRCYVRAALVESEGEIWVAELERPESPGQRDIVGMALWFLPGTPFLSTERQRRASNISEFCEVVGERQSRWFLDYVSPFHSPFLHVQLPTAPEYLPGLDALWNCCCPNPSESFSTSYQLSKLAILPGYDNHGLASALIRPIIERAAREGNRILGQAASDKVTRIYTHVGCRVLGTVVFMPFPSLKSGLAGGGDRRMVNPLKIWAIELRPEVVLRRTHWKRSITASEPILARL</sequence>
<dbReference type="Gene3D" id="3.40.630.30">
    <property type="match status" value="1"/>
</dbReference>
<name>A0A165ELL6_9BASI</name>
<dbReference type="SUPFAM" id="SSF55729">
    <property type="entry name" value="Acyl-CoA N-acyltransferases (Nat)"/>
    <property type="match status" value="1"/>
</dbReference>
<evidence type="ECO:0000313" key="2">
    <source>
        <dbReference type="Proteomes" id="UP000076842"/>
    </source>
</evidence>